<evidence type="ECO:0000259" key="2">
    <source>
        <dbReference type="Pfam" id="PF13229"/>
    </source>
</evidence>
<dbReference type="RefSeq" id="WP_307241071.1">
    <property type="nucleotide sequence ID" value="NZ_JAUSQZ010000001.1"/>
</dbReference>
<dbReference type="CDD" id="cd00257">
    <property type="entry name" value="beta-trefoil_FSCN-like"/>
    <property type="match status" value="1"/>
</dbReference>
<dbReference type="InterPro" id="IPR006626">
    <property type="entry name" value="PbH1"/>
</dbReference>
<accession>A0ABT9P119</accession>
<name>A0ABT9P119_9ACTN</name>
<dbReference type="InterPro" id="IPR008999">
    <property type="entry name" value="Actin-crosslinking"/>
</dbReference>
<evidence type="ECO:0000256" key="1">
    <source>
        <dbReference type="SAM" id="SignalP"/>
    </source>
</evidence>
<dbReference type="InterPro" id="IPR011050">
    <property type="entry name" value="Pectin_lyase_fold/virulence"/>
</dbReference>
<comment type="caution">
    <text evidence="3">The sequence shown here is derived from an EMBL/GenBank/DDBJ whole genome shotgun (WGS) entry which is preliminary data.</text>
</comment>
<feature type="chain" id="PRO_5045330364" description="Right handed beta helix domain-containing protein" evidence="1">
    <location>
        <begin position="29"/>
        <end position="514"/>
    </location>
</feature>
<organism evidence="3 4">
    <name type="scientific">Kineosporia succinea</name>
    <dbReference type="NCBI Taxonomy" id="84632"/>
    <lineage>
        <taxon>Bacteria</taxon>
        <taxon>Bacillati</taxon>
        <taxon>Actinomycetota</taxon>
        <taxon>Actinomycetes</taxon>
        <taxon>Kineosporiales</taxon>
        <taxon>Kineosporiaceae</taxon>
        <taxon>Kineosporia</taxon>
    </lineage>
</organism>
<dbReference type="Gene3D" id="2.80.10.50">
    <property type="match status" value="1"/>
</dbReference>
<dbReference type="EMBL" id="JAUSQZ010000001">
    <property type="protein sequence ID" value="MDP9826356.1"/>
    <property type="molecule type" value="Genomic_DNA"/>
</dbReference>
<keyword evidence="4" id="KW-1185">Reference proteome</keyword>
<dbReference type="SMART" id="SM00710">
    <property type="entry name" value="PbH1"/>
    <property type="match status" value="4"/>
</dbReference>
<evidence type="ECO:0000313" key="4">
    <source>
        <dbReference type="Proteomes" id="UP001235712"/>
    </source>
</evidence>
<dbReference type="SUPFAM" id="SSF51126">
    <property type="entry name" value="Pectin lyase-like"/>
    <property type="match status" value="1"/>
</dbReference>
<reference evidence="3 4" key="1">
    <citation type="submission" date="2023-07" db="EMBL/GenBank/DDBJ databases">
        <title>Sequencing the genomes of 1000 actinobacteria strains.</title>
        <authorList>
            <person name="Klenk H.-P."/>
        </authorList>
    </citation>
    <scope>NUCLEOTIDE SEQUENCE [LARGE SCALE GENOMIC DNA]</scope>
    <source>
        <strain evidence="3 4">DSM 44388</strain>
    </source>
</reference>
<dbReference type="SUPFAM" id="SSF50405">
    <property type="entry name" value="Actin-crosslinking proteins"/>
    <property type="match status" value="1"/>
</dbReference>
<dbReference type="InterPro" id="IPR039448">
    <property type="entry name" value="Beta_helix"/>
</dbReference>
<feature type="domain" description="Right handed beta helix" evidence="2">
    <location>
        <begin position="194"/>
        <end position="324"/>
    </location>
</feature>
<keyword evidence="1" id="KW-0732">Signal</keyword>
<gene>
    <name evidence="3" type="ORF">J2S57_002105</name>
</gene>
<dbReference type="InterPro" id="IPR012334">
    <property type="entry name" value="Pectin_lyas_fold"/>
</dbReference>
<dbReference type="Pfam" id="PF13229">
    <property type="entry name" value="Beta_helix"/>
    <property type="match status" value="1"/>
</dbReference>
<proteinExistence type="predicted"/>
<dbReference type="Proteomes" id="UP001235712">
    <property type="component" value="Unassembled WGS sequence"/>
</dbReference>
<protein>
    <recommendedName>
        <fullName evidence="2">Right handed beta helix domain-containing protein</fullName>
    </recommendedName>
</protein>
<evidence type="ECO:0000313" key="3">
    <source>
        <dbReference type="EMBL" id="MDP9826356.1"/>
    </source>
</evidence>
<feature type="signal peptide" evidence="1">
    <location>
        <begin position="1"/>
        <end position="28"/>
    </location>
</feature>
<dbReference type="Gene3D" id="2.160.20.10">
    <property type="entry name" value="Single-stranded right-handed beta-helix, Pectin lyase-like"/>
    <property type="match status" value="1"/>
</dbReference>
<sequence>MIKRRSLVAAAIGTAGLLAVVGTSVATAANPAGCLESGTDKDIQNALSGDGAVATLCAGATFDLSQPVRFSAANQSIETEGLPSGDTRATLRVTGANQATAIEGGGKSGIKLRSIQVDGQRPTLGRIEGGSGLVEIGGDVTGLVVENSRFLEPRGWSALHLAEGVVRSGVPGCQGASVTGNQIGPSGTPDGWADGISLACGTTTVKNNTITDATDGAIVVFGAPGSTVSDNTIIAKNRTLLGGINMVDYGPMDGNYAETVVSNNTIRADGALIKIGLAMGPGVWSCTDTLVTGGTVTGNTLEGSTMGYGYAVNGVKDFTITGNKDNSTHIGIPNGSCDGVNPKPAGFQSDVAQGGSLQSDFTATPLNFLLGISYQSASSPLPAEGDAISLRSRTTGKWVQADPNGTSPLNASIASAGVWEKFDIEDASDGLVALRARANSQLVTAENSGAEPLIANRTALGPWEKFTVVRNDDGSVSLQADVDKEYVRVQDNGSKLVSDTTSRAEAEKFDLLVS</sequence>